<proteinExistence type="predicted"/>
<protein>
    <submittedName>
        <fullName evidence="1">InlB B-repeat-containing protein</fullName>
    </submittedName>
</protein>
<accession>A0A9E2SCY7</accession>
<gene>
    <name evidence="1" type="ORF">KTO63_17705</name>
</gene>
<dbReference type="AlphaFoldDB" id="A0A9E2SCY7"/>
<evidence type="ECO:0000313" key="2">
    <source>
        <dbReference type="Proteomes" id="UP000812270"/>
    </source>
</evidence>
<dbReference type="NCBIfam" id="TIGR02543">
    <property type="entry name" value="List_Bact_rpt"/>
    <property type="match status" value="1"/>
</dbReference>
<comment type="caution">
    <text evidence="1">The sequence shown here is derived from an EMBL/GenBank/DDBJ whole genome shotgun (WGS) entry which is preliminary data.</text>
</comment>
<name>A0A9E2SCY7_9BACT</name>
<sequence>MKTSTIKLALLSIAFIGCFGLINACKKNNEEVDKTCKVTFILNQTNAAGDTVNVAATAGLLVQNAPAPVRAGFTFAGWYANSADANPDPTKNTAAPKFPAYDITKKPIYLDVILYARWVK</sequence>
<reference evidence="1" key="1">
    <citation type="submission" date="2021-06" db="EMBL/GenBank/DDBJ databases">
        <authorList>
            <person name="Huq M.A."/>
        </authorList>
    </citation>
    <scope>NUCLEOTIDE SEQUENCE</scope>
    <source>
        <strain evidence="1">MAH-26</strain>
    </source>
</reference>
<dbReference type="Proteomes" id="UP000812270">
    <property type="component" value="Unassembled WGS sequence"/>
</dbReference>
<dbReference type="RefSeq" id="WP_217792834.1">
    <property type="nucleotide sequence ID" value="NZ_JAHSPG010000014.1"/>
</dbReference>
<dbReference type="Pfam" id="PF09479">
    <property type="entry name" value="Flg_new"/>
    <property type="match status" value="1"/>
</dbReference>
<keyword evidence="2" id="KW-1185">Reference proteome</keyword>
<dbReference type="InterPro" id="IPR013378">
    <property type="entry name" value="InlB-like_B-rpt"/>
</dbReference>
<dbReference type="PROSITE" id="PS51257">
    <property type="entry name" value="PROKAR_LIPOPROTEIN"/>
    <property type="match status" value="1"/>
</dbReference>
<evidence type="ECO:0000313" key="1">
    <source>
        <dbReference type="EMBL" id="MBV4359008.1"/>
    </source>
</evidence>
<organism evidence="1 2">
    <name type="scientific">Pinibacter aurantiacus</name>
    <dbReference type="NCBI Taxonomy" id="2851599"/>
    <lineage>
        <taxon>Bacteria</taxon>
        <taxon>Pseudomonadati</taxon>
        <taxon>Bacteroidota</taxon>
        <taxon>Chitinophagia</taxon>
        <taxon>Chitinophagales</taxon>
        <taxon>Chitinophagaceae</taxon>
        <taxon>Pinibacter</taxon>
    </lineage>
</organism>
<dbReference type="EMBL" id="JAHSPG010000014">
    <property type="protein sequence ID" value="MBV4359008.1"/>
    <property type="molecule type" value="Genomic_DNA"/>
</dbReference>